<evidence type="ECO:0000256" key="4">
    <source>
        <dbReference type="SAM" id="MobiDB-lite"/>
    </source>
</evidence>
<keyword evidence="5" id="KW-0472">Membrane</keyword>
<dbReference type="Pfam" id="PF01612">
    <property type="entry name" value="DNA_pol_A_exo1"/>
    <property type="match status" value="1"/>
</dbReference>
<dbReference type="EMBL" id="CAJQZP010001183">
    <property type="protein sequence ID" value="CAG5027008.1"/>
    <property type="molecule type" value="Genomic_DNA"/>
</dbReference>
<dbReference type="InterPro" id="IPR029526">
    <property type="entry name" value="PGBD"/>
</dbReference>
<proteinExistence type="predicted"/>
<dbReference type="GO" id="GO:0006139">
    <property type="term" value="P:nucleobase-containing compound metabolic process"/>
    <property type="evidence" value="ECO:0007669"/>
    <property type="project" value="InterPro"/>
</dbReference>
<dbReference type="GO" id="GO:0003676">
    <property type="term" value="F:nucleic acid binding"/>
    <property type="evidence" value="ECO:0007669"/>
    <property type="project" value="InterPro"/>
</dbReference>
<keyword evidence="3" id="KW-0269">Exonuclease</keyword>
<feature type="transmembrane region" description="Helical" evidence="5">
    <location>
        <begin position="12"/>
        <end position="31"/>
    </location>
</feature>
<evidence type="ECO:0000313" key="7">
    <source>
        <dbReference type="EMBL" id="CAG5027008.1"/>
    </source>
</evidence>
<feature type="region of interest" description="Disordered" evidence="4">
    <location>
        <begin position="580"/>
        <end position="604"/>
    </location>
</feature>
<comment type="caution">
    <text evidence="7">The sequence shown here is derived from an EMBL/GenBank/DDBJ whole genome shotgun (WGS) entry which is preliminary data.</text>
</comment>
<dbReference type="GO" id="GO:0005737">
    <property type="term" value="C:cytoplasm"/>
    <property type="evidence" value="ECO:0007669"/>
    <property type="project" value="TreeGrafter"/>
</dbReference>
<dbReference type="OrthoDB" id="1920326at2759"/>
<keyword evidence="1" id="KW-0540">Nuclease</keyword>
<gene>
    <name evidence="7" type="ORF">PAPOLLO_LOCUS18737</name>
</gene>
<dbReference type="PANTHER" id="PTHR13620">
    <property type="entry name" value="3-5 EXONUCLEASE"/>
    <property type="match status" value="1"/>
</dbReference>
<feature type="compositionally biased region" description="Polar residues" evidence="4">
    <location>
        <begin position="644"/>
        <end position="658"/>
    </location>
</feature>
<name>A0A8S3XII4_PARAO</name>
<keyword evidence="2" id="KW-0378">Hydrolase</keyword>
<keyword evidence="5" id="KW-0812">Transmembrane</keyword>
<evidence type="ECO:0000256" key="2">
    <source>
        <dbReference type="ARBA" id="ARBA00022801"/>
    </source>
</evidence>
<dbReference type="Pfam" id="PF13843">
    <property type="entry name" value="DDE_Tnp_1_7"/>
    <property type="match status" value="1"/>
</dbReference>
<dbReference type="GO" id="GO:0008408">
    <property type="term" value="F:3'-5' exonuclease activity"/>
    <property type="evidence" value="ECO:0007669"/>
    <property type="project" value="InterPro"/>
</dbReference>
<keyword evidence="8" id="KW-1185">Reference proteome</keyword>
<dbReference type="PANTHER" id="PTHR13620:SF104">
    <property type="entry name" value="EXONUCLEASE 3'-5' DOMAIN-CONTAINING PROTEIN 2"/>
    <property type="match status" value="1"/>
</dbReference>
<feature type="domain" description="3'-5' exonuclease" evidence="6">
    <location>
        <begin position="49"/>
        <end position="224"/>
    </location>
</feature>
<dbReference type="InterPro" id="IPR051132">
    <property type="entry name" value="3-5_Exonuclease_domain"/>
</dbReference>
<evidence type="ECO:0000256" key="3">
    <source>
        <dbReference type="ARBA" id="ARBA00022839"/>
    </source>
</evidence>
<evidence type="ECO:0000256" key="5">
    <source>
        <dbReference type="SAM" id="Phobius"/>
    </source>
</evidence>
<keyword evidence="5" id="KW-1133">Transmembrane helix</keyword>
<organism evidence="7 8">
    <name type="scientific">Parnassius apollo</name>
    <name type="common">Apollo butterfly</name>
    <name type="synonym">Papilio apollo</name>
    <dbReference type="NCBI Taxonomy" id="110799"/>
    <lineage>
        <taxon>Eukaryota</taxon>
        <taxon>Metazoa</taxon>
        <taxon>Ecdysozoa</taxon>
        <taxon>Arthropoda</taxon>
        <taxon>Hexapoda</taxon>
        <taxon>Insecta</taxon>
        <taxon>Pterygota</taxon>
        <taxon>Neoptera</taxon>
        <taxon>Endopterygota</taxon>
        <taxon>Lepidoptera</taxon>
        <taxon>Glossata</taxon>
        <taxon>Ditrysia</taxon>
        <taxon>Papilionoidea</taxon>
        <taxon>Papilionidae</taxon>
        <taxon>Parnassiinae</taxon>
        <taxon>Parnassini</taxon>
        <taxon>Parnassius</taxon>
        <taxon>Parnassius</taxon>
    </lineage>
</organism>
<sequence length="818" mass="94890">MESYSKFKAGSKLITSTVVAIGCAGVVFLVLKYKLRHRNAAEALSYLNIKIVTTEERCNEVIYELRRRIKLHKAVGFDCEWVTTQGRRQPVALVQLSSFDGYCGLFRLSHLQQIPTSLKELLEDENIFKVGVAPFDDAKYLLNDYGVALKSTLDLRHMVELFGYAPGGLAFLAKSHLRIILDKSWRVRCSDWEAQELTDTQAKYAAADAHVAIKIFVNVINERNWSLWSWLRGSNNNNIWHVLNDVCWKYADVSFKTKQKAKLRSELMHKEREGKQMKENLLSKRYPHATRSKPLYHNCFLQAPDGELLCTCDTKKAEWYVEKELADIVDKDPFTVRLRFEPAGRSVGDVGRYYQLTKENKCVVCGSNNSYIRKNVVPREYRKYFPEIMKDHSSHDVVLLCVECHQRSNMRDQAVREQLAAQCDAPLSAHGEGKYKEDPEFKKVRSAARALLYQSRKHLLPEKRRIELENIILQHFPEHDNISEELLQKAAEMQVVFENIDYESHGHRVVEYFLKHDGLLQLEELWRAHFLQSMKPKYMPELWSVKHNEERLKVRLKEGRLSEEDAKILGLSKSLIFGGDPESERNKRRIKSERKNENFQDPPVPRVSVEYLESVESVIEEDSVREVSTQNEYDGDSFFGALSEPNSTTAQSDSAQPEEYASTNVVSRLICVAQNWSDKVPNHSIPKFDKRLTVNMHFTHKTPPIEFFDNFFPYDLVELLVEQTNIYAAQRQTLHWSSTFVAEMRAYLGVLVLMGLHPLPDANLYWSTDTFYRNPDIIQVFTQKRFKKLTDNIHLNDKSKEPASDAPDRDRLYIKYVL</sequence>
<dbReference type="InterPro" id="IPR002562">
    <property type="entry name" value="3'-5'_exonuclease_dom"/>
</dbReference>
<reference evidence="7" key="1">
    <citation type="submission" date="2021-04" db="EMBL/GenBank/DDBJ databases">
        <authorList>
            <person name="Tunstrom K."/>
        </authorList>
    </citation>
    <scope>NUCLEOTIDE SEQUENCE</scope>
</reference>
<dbReference type="Proteomes" id="UP000691718">
    <property type="component" value="Unassembled WGS sequence"/>
</dbReference>
<dbReference type="SMART" id="SM00474">
    <property type="entry name" value="35EXOc"/>
    <property type="match status" value="1"/>
</dbReference>
<feature type="region of interest" description="Disordered" evidence="4">
    <location>
        <begin position="635"/>
        <end position="658"/>
    </location>
</feature>
<dbReference type="GO" id="GO:0005634">
    <property type="term" value="C:nucleus"/>
    <property type="evidence" value="ECO:0007669"/>
    <property type="project" value="TreeGrafter"/>
</dbReference>
<evidence type="ECO:0000256" key="1">
    <source>
        <dbReference type="ARBA" id="ARBA00022722"/>
    </source>
</evidence>
<evidence type="ECO:0000313" key="8">
    <source>
        <dbReference type="Proteomes" id="UP000691718"/>
    </source>
</evidence>
<protein>
    <submittedName>
        <fullName evidence="7">(apollo) hypothetical protein</fullName>
    </submittedName>
</protein>
<dbReference type="CDD" id="cd06141">
    <property type="entry name" value="WRN_exo"/>
    <property type="match status" value="1"/>
</dbReference>
<dbReference type="AlphaFoldDB" id="A0A8S3XII4"/>
<accession>A0A8S3XII4</accession>
<evidence type="ECO:0000259" key="6">
    <source>
        <dbReference type="SMART" id="SM00474"/>
    </source>
</evidence>
<dbReference type="PROSITE" id="PS51257">
    <property type="entry name" value="PROKAR_LIPOPROTEIN"/>
    <property type="match status" value="1"/>
</dbReference>